<proteinExistence type="predicted"/>
<feature type="chain" id="PRO_5040964431" description="Cell wall protein" evidence="1">
    <location>
        <begin position="18"/>
        <end position="236"/>
    </location>
</feature>
<protein>
    <recommendedName>
        <fullName evidence="4">Cell wall protein</fullName>
    </recommendedName>
</protein>
<feature type="signal peptide" evidence="1">
    <location>
        <begin position="1"/>
        <end position="17"/>
    </location>
</feature>
<dbReference type="PANTHER" id="PTHR38123">
    <property type="entry name" value="CELL WALL SERINE-THREONINE-RICH GALACTOMANNOPROTEIN MP1 (AFU_ORTHOLOGUE AFUA_4G03240)"/>
    <property type="match status" value="1"/>
</dbReference>
<evidence type="ECO:0000313" key="3">
    <source>
        <dbReference type="Proteomes" id="UP001140453"/>
    </source>
</evidence>
<evidence type="ECO:0000313" key="2">
    <source>
        <dbReference type="EMBL" id="KAJ4396628.1"/>
    </source>
</evidence>
<evidence type="ECO:0008006" key="4">
    <source>
        <dbReference type="Google" id="ProtNLM"/>
    </source>
</evidence>
<dbReference type="Gene3D" id="1.20.1280.140">
    <property type="match status" value="1"/>
</dbReference>
<dbReference type="Pfam" id="PF12296">
    <property type="entry name" value="HsbA"/>
    <property type="match status" value="1"/>
</dbReference>
<dbReference type="GO" id="GO:0005576">
    <property type="term" value="C:extracellular region"/>
    <property type="evidence" value="ECO:0007669"/>
    <property type="project" value="TreeGrafter"/>
</dbReference>
<accession>A0A9W8Z2K4</accession>
<comment type="caution">
    <text evidence="2">The sequence shown here is derived from an EMBL/GenBank/DDBJ whole genome shotgun (WGS) entry which is preliminary data.</text>
</comment>
<organism evidence="2 3">
    <name type="scientific">Gnomoniopsis smithogilvyi</name>
    <dbReference type="NCBI Taxonomy" id="1191159"/>
    <lineage>
        <taxon>Eukaryota</taxon>
        <taxon>Fungi</taxon>
        <taxon>Dikarya</taxon>
        <taxon>Ascomycota</taxon>
        <taxon>Pezizomycotina</taxon>
        <taxon>Sordariomycetes</taxon>
        <taxon>Sordariomycetidae</taxon>
        <taxon>Diaporthales</taxon>
        <taxon>Gnomoniaceae</taxon>
        <taxon>Gnomoniopsis</taxon>
    </lineage>
</organism>
<dbReference type="OrthoDB" id="2422134at2759"/>
<dbReference type="InterPro" id="IPR021054">
    <property type="entry name" value="Cell_wall_mannoprotein_1"/>
</dbReference>
<gene>
    <name evidence="2" type="ORF">N0V93_000849</name>
</gene>
<sequence>MKTTASITLALAASVLAAPQQWDPLPNKRDVQTISTVITQVSAALSQLDTSVKAFNGQDFTQLASDAANVKSALDSGTQQITATTPITAQDAITLQSSLSPVQSTAASLVTDLNAKKPQIQQASLCQIVQQQTQGISTSANALINATVSKIPANLQAVAGQLTGQFTSQLSDTSLNFATGNCTNAAGGAGAGLAFSNSSTTASSTTAGTAAKSAASTQVASAFGLILVGAASFLML</sequence>
<dbReference type="PANTHER" id="PTHR38123:SF6">
    <property type="entry name" value="CELL WALL SERINE-THREONINE-RICH GALACTOMANNOPROTEIN MP1 (AFU_ORTHOLOGUE AFUA_4G03240)"/>
    <property type="match status" value="1"/>
</dbReference>
<dbReference type="AlphaFoldDB" id="A0A9W8Z2K4"/>
<keyword evidence="3" id="KW-1185">Reference proteome</keyword>
<dbReference type="Proteomes" id="UP001140453">
    <property type="component" value="Unassembled WGS sequence"/>
</dbReference>
<reference evidence="2" key="1">
    <citation type="submission" date="2022-10" db="EMBL/GenBank/DDBJ databases">
        <title>Tapping the CABI collections for fungal endophytes: first genome assemblies for Collariella, Neodidymelliopsis, Ascochyta clinopodiicola, Didymella pomorum, Didymosphaeria variabile, Neocosmospora piperis and Neocucurbitaria cava.</title>
        <authorList>
            <person name="Hill R."/>
        </authorList>
    </citation>
    <scope>NUCLEOTIDE SEQUENCE</scope>
    <source>
        <strain evidence="2">IMI 355082</strain>
    </source>
</reference>
<keyword evidence="1" id="KW-0732">Signal</keyword>
<evidence type="ECO:0000256" key="1">
    <source>
        <dbReference type="SAM" id="SignalP"/>
    </source>
</evidence>
<name>A0A9W8Z2K4_9PEZI</name>
<dbReference type="EMBL" id="JAPEVB010000001">
    <property type="protein sequence ID" value="KAJ4396628.1"/>
    <property type="molecule type" value="Genomic_DNA"/>
</dbReference>